<reference evidence="7 8" key="1">
    <citation type="journal article" date="2016" name="Nat. Commun.">
        <title>Thousands of microbial genomes shed light on interconnected biogeochemical processes in an aquifer system.</title>
        <authorList>
            <person name="Anantharaman K."/>
            <person name="Brown C.T."/>
            <person name="Hug L.A."/>
            <person name="Sharon I."/>
            <person name="Castelle C.J."/>
            <person name="Probst A.J."/>
            <person name="Thomas B.C."/>
            <person name="Singh A."/>
            <person name="Wilkins M.J."/>
            <person name="Karaoz U."/>
            <person name="Brodie E.L."/>
            <person name="Williams K.H."/>
            <person name="Hubbard S.S."/>
            <person name="Banfield J.F."/>
        </authorList>
    </citation>
    <scope>NUCLEOTIDE SEQUENCE [LARGE SCALE GENOMIC DNA]</scope>
</reference>
<dbReference type="EMBL" id="MFLJ01000013">
    <property type="protein sequence ID" value="OGG64711.1"/>
    <property type="molecule type" value="Genomic_DNA"/>
</dbReference>
<dbReference type="Proteomes" id="UP000177232">
    <property type="component" value="Unassembled WGS sequence"/>
</dbReference>
<comment type="pathway">
    <text evidence="1">Carbohydrate degradation; glycolysis; D-glyceraldehyde 3-phosphate and glycerone phosphate from D-glucose: step 4/4.</text>
</comment>
<evidence type="ECO:0000256" key="2">
    <source>
        <dbReference type="ARBA" id="ARBA00010387"/>
    </source>
</evidence>
<sequence length="339" mass="36164">MADLVAIARSLFANGKGFLAIDESVHTATVLLAEHGIGAGAEMRRQYRELFIGAEGTEQYLSGVILFSESLSEKGKDKRSFPKSLAARGIRPGVKVDLGTEPFDGAQGKPSDCPKEFITQGLLDLPERLAAYKKQGAVFAKWRAVIRIDGDELPSASALHENAKRLAQYAKEAQTTGLVPILEPEVLLEGKHSRARARGVLVETLGTVFSVIGEHAVDRASVILKTSMALSGEANRKKDTPEEVAADTLAALMESVPRQVAGIAFLSGGQSPDQATDNLSAICRLSRQNGGAPWPLSFSYARALQDEALSVWKGKAENVSVARAAFLKRLAKVSAALSA</sequence>
<dbReference type="InterPro" id="IPR013785">
    <property type="entry name" value="Aldolase_TIM"/>
</dbReference>
<dbReference type="PANTHER" id="PTHR11627">
    <property type="entry name" value="FRUCTOSE-BISPHOSPHATE ALDOLASE"/>
    <property type="match status" value="1"/>
</dbReference>
<dbReference type="SUPFAM" id="SSF51569">
    <property type="entry name" value="Aldolase"/>
    <property type="match status" value="1"/>
</dbReference>
<gene>
    <name evidence="7" type="ORF">A3C94_00150</name>
</gene>
<evidence type="ECO:0000256" key="4">
    <source>
        <dbReference type="ARBA" id="ARBA00023152"/>
    </source>
</evidence>
<evidence type="ECO:0000256" key="6">
    <source>
        <dbReference type="ARBA" id="ARBA00029799"/>
    </source>
</evidence>
<dbReference type="UniPathway" id="UPA00109">
    <property type="reaction ID" value="UER00183"/>
</dbReference>
<name>A0A1F6DTH7_9BACT</name>
<evidence type="ECO:0000313" key="8">
    <source>
        <dbReference type="Proteomes" id="UP000177232"/>
    </source>
</evidence>
<comment type="similarity">
    <text evidence="2">Belongs to the class I fructose-bisphosphate aldolase family.</text>
</comment>
<evidence type="ECO:0000256" key="1">
    <source>
        <dbReference type="ARBA" id="ARBA00004714"/>
    </source>
</evidence>
<dbReference type="EC" id="4.1.2.13" evidence="3"/>
<dbReference type="GO" id="GO:0004332">
    <property type="term" value="F:fructose-bisphosphate aldolase activity"/>
    <property type="evidence" value="ECO:0007669"/>
    <property type="project" value="UniProtKB-EC"/>
</dbReference>
<evidence type="ECO:0000256" key="5">
    <source>
        <dbReference type="ARBA" id="ARBA00023239"/>
    </source>
</evidence>
<dbReference type="AlphaFoldDB" id="A0A1F6DTH7"/>
<dbReference type="NCBIfam" id="NF033379">
    <property type="entry name" value="FrucBisAld_I"/>
    <property type="match status" value="1"/>
</dbReference>
<organism evidence="7 8">
    <name type="scientific">Candidatus Kaiserbacteria bacterium RIFCSPHIGHO2_02_FULL_55_17</name>
    <dbReference type="NCBI Taxonomy" id="1798496"/>
    <lineage>
        <taxon>Bacteria</taxon>
        <taxon>Candidatus Kaiseribacteriota</taxon>
    </lineage>
</organism>
<dbReference type="InterPro" id="IPR000741">
    <property type="entry name" value="FBA_I"/>
</dbReference>
<evidence type="ECO:0000256" key="3">
    <source>
        <dbReference type="ARBA" id="ARBA00013068"/>
    </source>
</evidence>
<dbReference type="Pfam" id="PF00274">
    <property type="entry name" value="Glycolytic"/>
    <property type="match status" value="1"/>
</dbReference>
<dbReference type="Gene3D" id="3.20.20.70">
    <property type="entry name" value="Aldolase class I"/>
    <property type="match status" value="1"/>
</dbReference>
<accession>A0A1F6DTH7</accession>
<dbReference type="STRING" id="1798496.A3C94_00150"/>
<evidence type="ECO:0000313" key="7">
    <source>
        <dbReference type="EMBL" id="OGG64711.1"/>
    </source>
</evidence>
<comment type="caution">
    <text evidence="7">The sequence shown here is derived from an EMBL/GenBank/DDBJ whole genome shotgun (WGS) entry which is preliminary data.</text>
</comment>
<proteinExistence type="inferred from homology"/>
<dbReference type="GO" id="GO:0006096">
    <property type="term" value="P:glycolytic process"/>
    <property type="evidence" value="ECO:0007669"/>
    <property type="project" value="UniProtKB-UniPathway"/>
</dbReference>
<protein>
    <recommendedName>
        <fullName evidence="3">fructose-bisphosphate aldolase</fullName>
        <ecNumber evidence="3">4.1.2.13</ecNumber>
    </recommendedName>
    <alternativeName>
        <fullName evidence="6">Fructose-bisphosphate aldolase class I</fullName>
    </alternativeName>
</protein>
<keyword evidence="5" id="KW-0456">Lyase</keyword>
<keyword evidence="4" id="KW-0324">Glycolysis</keyword>